<organism evidence="2 3">
    <name type="scientific">Oharaeibacter diazotrophicus</name>
    <dbReference type="NCBI Taxonomy" id="1920512"/>
    <lineage>
        <taxon>Bacteria</taxon>
        <taxon>Pseudomonadati</taxon>
        <taxon>Pseudomonadota</taxon>
        <taxon>Alphaproteobacteria</taxon>
        <taxon>Hyphomicrobiales</taxon>
        <taxon>Pleomorphomonadaceae</taxon>
        <taxon>Oharaeibacter</taxon>
    </lineage>
</organism>
<feature type="region of interest" description="Disordered" evidence="1">
    <location>
        <begin position="61"/>
        <end position="211"/>
    </location>
</feature>
<sequence>MAHVRVRIEEMEYRPADRSLVVLGVDEFHAIVTVVISPVYPRQLAADLQFVASHPDARVVVGRSDEHPVGNQGDGTVVPRRERSQEDAMDTARRDEGQPLGRSPVDEDGTPVSRPFDDRGGESAERRSEGGAKPYTTEVESYRSGPHRGPDERGPHADAERTSRRRAEGDDTPGRSHATPDDVTPRTSAAADESRVAATGDHSGRTAGGNR</sequence>
<dbReference type="Proteomes" id="UP000294547">
    <property type="component" value="Unassembled WGS sequence"/>
</dbReference>
<dbReference type="OrthoDB" id="9988913at2"/>
<protein>
    <submittedName>
        <fullName evidence="2">Uncharacterized protein</fullName>
    </submittedName>
</protein>
<evidence type="ECO:0000313" key="3">
    <source>
        <dbReference type="Proteomes" id="UP000294547"/>
    </source>
</evidence>
<feature type="compositionally biased region" description="Basic and acidic residues" evidence="1">
    <location>
        <begin position="148"/>
        <end position="184"/>
    </location>
</feature>
<dbReference type="EMBL" id="SNXY01000010">
    <property type="protein sequence ID" value="TDP82405.1"/>
    <property type="molecule type" value="Genomic_DNA"/>
</dbReference>
<feature type="compositionally biased region" description="Basic and acidic residues" evidence="1">
    <location>
        <begin position="79"/>
        <end position="97"/>
    </location>
</feature>
<dbReference type="RefSeq" id="WP_126539405.1">
    <property type="nucleotide sequence ID" value="NZ_BSPM01000007.1"/>
</dbReference>
<evidence type="ECO:0000256" key="1">
    <source>
        <dbReference type="SAM" id="MobiDB-lite"/>
    </source>
</evidence>
<keyword evidence="3" id="KW-1185">Reference proteome</keyword>
<dbReference type="AlphaFoldDB" id="A0A4R6R994"/>
<reference evidence="2 3" key="1">
    <citation type="submission" date="2019-03" db="EMBL/GenBank/DDBJ databases">
        <title>Genomic Encyclopedia of Type Strains, Phase IV (KMG-IV): sequencing the most valuable type-strain genomes for metagenomic binning, comparative biology and taxonomic classification.</title>
        <authorList>
            <person name="Goeker M."/>
        </authorList>
    </citation>
    <scope>NUCLEOTIDE SEQUENCE [LARGE SCALE GENOMIC DNA]</scope>
    <source>
        <strain evidence="2 3">DSM 102969</strain>
    </source>
</reference>
<name>A0A4R6R994_9HYPH</name>
<feature type="compositionally biased region" description="Basic and acidic residues" evidence="1">
    <location>
        <begin position="115"/>
        <end position="130"/>
    </location>
</feature>
<comment type="caution">
    <text evidence="2">The sequence shown here is derived from an EMBL/GenBank/DDBJ whole genome shotgun (WGS) entry which is preliminary data.</text>
</comment>
<gene>
    <name evidence="2" type="ORF">EDD54_3672</name>
</gene>
<accession>A0A4R6R994</accession>
<proteinExistence type="predicted"/>
<evidence type="ECO:0000313" key="2">
    <source>
        <dbReference type="EMBL" id="TDP82405.1"/>
    </source>
</evidence>